<dbReference type="GO" id="GO:0004341">
    <property type="term" value="F:gluconolactonase activity"/>
    <property type="evidence" value="ECO:0007669"/>
    <property type="project" value="TreeGrafter"/>
</dbReference>
<comment type="similarity">
    <text evidence="1">Belongs to the SMP-30/CGR1 family.</text>
</comment>
<dbReference type="RefSeq" id="WP_338113131.1">
    <property type="nucleotide sequence ID" value="NZ_JACIJH010000006.1"/>
</dbReference>
<evidence type="ECO:0000256" key="1">
    <source>
        <dbReference type="ARBA" id="ARBA00008853"/>
    </source>
</evidence>
<dbReference type="PANTHER" id="PTHR10907:SF47">
    <property type="entry name" value="REGUCALCIN"/>
    <property type="match status" value="1"/>
</dbReference>
<dbReference type="SUPFAM" id="SSF63829">
    <property type="entry name" value="Calcium-dependent phosphotriesterase"/>
    <property type="match status" value="1"/>
</dbReference>
<dbReference type="Gene3D" id="2.120.10.30">
    <property type="entry name" value="TolB, C-terminal domain"/>
    <property type="match status" value="1"/>
</dbReference>
<dbReference type="Pfam" id="PF08450">
    <property type="entry name" value="SGL"/>
    <property type="match status" value="1"/>
</dbReference>
<sequence>MIEPPVRRLLDAECLLGEGPCWDAARGVLWFVDIKRHRLWHYDPATGSNAAVEAPDQIGWALPAEDGRLLCGLKDGLHLFDPEARSFEKLAAVPGEPAHNRLNDGCTDPWGRVWFGSMDDAESAASGRFYLFDRGRIAPAGPAEIAITNGPAVNGDGTKIYFTDTLGQRIMVADLGPEGVGAARPFADVKAHFPDAWPDGPVVDAEGHVWTGLYNGWHLARFSPDGALVLTVRLPTQNLTKPCFGGPDLRTLFVTTAQKGLTPDRLAAQPWAGSLLAFDAPVAGVATTAVKLA</sequence>
<dbReference type="GO" id="GO:0019853">
    <property type="term" value="P:L-ascorbic acid biosynthetic process"/>
    <property type="evidence" value="ECO:0007669"/>
    <property type="project" value="TreeGrafter"/>
</dbReference>
<name>A0A7W9B6J7_9SPHN</name>
<comment type="cofactor">
    <cofactor evidence="3">
        <name>Zn(2+)</name>
        <dbReference type="ChEBI" id="CHEBI:29105"/>
    </cofactor>
    <text evidence="3">Binds 1 divalent metal cation per subunit.</text>
</comment>
<evidence type="ECO:0000313" key="5">
    <source>
        <dbReference type="EMBL" id="MBB5706789.1"/>
    </source>
</evidence>
<comment type="caution">
    <text evidence="5">The sequence shown here is derived from an EMBL/GenBank/DDBJ whole genome shotgun (WGS) entry which is preliminary data.</text>
</comment>
<feature type="domain" description="SMP-30/Gluconolactonase/LRE-like region" evidence="4">
    <location>
        <begin position="16"/>
        <end position="258"/>
    </location>
</feature>
<keyword evidence="3" id="KW-0862">Zinc</keyword>
<evidence type="ECO:0000256" key="2">
    <source>
        <dbReference type="PIRSR" id="PIRSR605511-1"/>
    </source>
</evidence>
<dbReference type="EMBL" id="JACIJH010000006">
    <property type="protein sequence ID" value="MBB5706789.1"/>
    <property type="molecule type" value="Genomic_DNA"/>
</dbReference>
<feature type="binding site" evidence="3">
    <location>
        <position position="199"/>
    </location>
    <ligand>
        <name>a divalent metal cation</name>
        <dbReference type="ChEBI" id="CHEBI:60240"/>
    </ligand>
</feature>
<keyword evidence="6" id="KW-1185">Reference proteome</keyword>
<dbReference type="Proteomes" id="UP000537161">
    <property type="component" value="Unassembled WGS sequence"/>
</dbReference>
<feature type="binding site" evidence="3">
    <location>
        <position position="103"/>
    </location>
    <ligand>
        <name>substrate</name>
    </ligand>
</feature>
<feature type="binding site" evidence="3">
    <location>
        <position position="149"/>
    </location>
    <ligand>
        <name>a divalent metal cation</name>
        <dbReference type="ChEBI" id="CHEBI:60240"/>
    </ligand>
</feature>
<proteinExistence type="inferred from homology"/>
<keyword evidence="3" id="KW-0479">Metal-binding</keyword>
<dbReference type="AlphaFoldDB" id="A0A7W9B6J7"/>
<gene>
    <name evidence="5" type="ORF">FHR21_002148</name>
</gene>
<feature type="binding site" evidence="3">
    <location>
        <position position="18"/>
    </location>
    <ligand>
        <name>a divalent metal cation</name>
        <dbReference type="ChEBI" id="CHEBI:60240"/>
    </ligand>
</feature>
<organism evidence="5 6">
    <name type="scientific">Sphingopyxis panaciterrulae</name>
    <dbReference type="NCBI Taxonomy" id="462372"/>
    <lineage>
        <taxon>Bacteria</taxon>
        <taxon>Pseudomonadati</taxon>
        <taxon>Pseudomonadota</taxon>
        <taxon>Alphaproteobacteria</taxon>
        <taxon>Sphingomonadales</taxon>
        <taxon>Sphingomonadaceae</taxon>
        <taxon>Sphingopyxis</taxon>
    </lineage>
</organism>
<dbReference type="PANTHER" id="PTHR10907">
    <property type="entry name" value="REGUCALCIN"/>
    <property type="match status" value="1"/>
</dbReference>
<dbReference type="InterPro" id="IPR013658">
    <property type="entry name" value="SGL"/>
</dbReference>
<dbReference type="InterPro" id="IPR005511">
    <property type="entry name" value="SMP-30"/>
</dbReference>
<dbReference type="InterPro" id="IPR011042">
    <property type="entry name" value="6-blade_b-propeller_TolB-like"/>
</dbReference>
<dbReference type="PRINTS" id="PR01790">
    <property type="entry name" value="SMP30FAMILY"/>
</dbReference>
<feature type="active site" description="Proton donor/acceptor" evidence="2">
    <location>
        <position position="199"/>
    </location>
</feature>
<accession>A0A7W9B6J7</accession>
<dbReference type="GO" id="GO:0005509">
    <property type="term" value="F:calcium ion binding"/>
    <property type="evidence" value="ECO:0007669"/>
    <property type="project" value="TreeGrafter"/>
</dbReference>
<evidence type="ECO:0000259" key="4">
    <source>
        <dbReference type="Pfam" id="PF08450"/>
    </source>
</evidence>
<feature type="binding site" evidence="3">
    <location>
        <position position="101"/>
    </location>
    <ligand>
        <name>substrate</name>
    </ligand>
</feature>
<protein>
    <submittedName>
        <fullName evidence="5">Sugar lactone lactonase YvrE</fullName>
    </submittedName>
</protein>
<reference evidence="5 6" key="1">
    <citation type="submission" date="2020-08" db="EMBL/GenBank/DDBJ databases">
        <title>Genomic Encyclopedia of Type Strains, Phase IV (KMG-IV): sequencing the most valuable type-strain genomes for metagenomic binning, comparative biology and taxonomic classification.</title>
        <authorList>
            <person name="Goeker M."/>
        </authorList>
    </citation>
    <scope>NUCLEOTIDE SEQUENCE [LARGE SCALE GENOMIC DNA]</scope>
    <source>
        <strain evidence="5 6">DSM 27163</strain>
    </source>
</reference>
<evidence type="ECO:0000313" key="6">
    <source>
        <dbReference type="Proteomes" id="UP000537161"/>
    </source>
</evidence>
<evidence type="ECO:0000256" key="3">
    <source>
        <dbReference type="PIRSR" id="PIRSR605511-2"/>
    </source>
</evidence>